<proteinExistence type="predicted"/>
<keyword evidence="2" id="KW-1185">Reference proteome</keyword>
<dbReference type="EMBL" id="REGN01000328">
    <property type="protein sequence ID" value="RNA42689.1"/>
    <property type="molecule type" value="Genomic_DNA"/>
</dbReference>
<protein>
    <submittedName>
        <fullName evidence="1">Uncharacterized protein</fullName>
    </submittedName>
</protein>
<dbReference type="Proteomes" id="UP000276133">
    <property type="component" value="Unassembled WGS sequence"/>
</dbReference>
<sequence>MQFSCVTQSSSSSSQDSTVHECAQMLHLLEQAKHNKKLRLSQLLKPNSLHCSIRTRSQTNHNNTT</sequence>
<reference evidence="1 2" key="1">
    <citation type="journal article" date="2018" name="Sci. Rep.">
        <title>Genomic signatures of local adaptation to the degree of environmental predictability in rotifers.</title>
        <authorList>
            <person name="Franch-Gras L."/>
            <person name="Hahn C."/>
            <person name="Garcia-Roger E.M."/>
            <person name="Carmona M.J."/>
            <person name="Serra M."/>
            <person name="Gomez A."/>
        </authorList>
    </citation>
    <scope>NUCLEOTIDE SEQUENCE [LARGE SCALE GENOMIC DNA]</scope>
    <source>
        <strain evidence="1">HYR1</strain>
    </source>
</reference>
<evidence type="ECO:0000313" key="2">
    <source>
        <dbReference type="Proteomes" id="UP000276133"/>
    </source>
</evidence>
<comment type="caution">
    <text evidence="1">The sequence shown here is derived from an EMBL/GenBank/DDBJ whole genome shotgun (WGS) entry which is preliminary data.</text>
</comment>
<gene>
    <name evidence="1" type="ORF">BpHYR1_053312</name>
</gene>
<organism evidence="1 2">
    <name type="scientific">Brachionus plicatilis</name>
    <name type="common">Marine rotifer</name>
    <name type="synonym">Brachionus muelleri</name>
    <dbReference type="NCBI Taxonomy" id="10195"/>
    <lineage>
        <taxon>Eukaryota</taxon>
        <taxon>Metazoa</taxon>
        <taxon>Spiralia</taxon>
        <taxon>Gnathifera</taxon>
        <taxon>Rotifera</taxon>
        <taxon>Eurotatoria</taxon>
        <taxon>Monogononta</taxon>
        <taxon>Pseudotrocha</taxon>
        <taxon>Ploima</taxon>
        <taxon>Brachionidae</taxon>
        <taxon>Brachionus</taxon>
    </lineage>
</organism>
<dbReference type="AlphaFoldDB" id="A0A3M7T455"/>
<accession>A0A3M7T455</accession>
<name>A0A3M7T455_BRAPC</name>
<evidence type="ECO:0000313" key="1">
    <source>
        <dbReference type="EMBL" id="RNA42689.1"/>
    </source>
</evidence>